<proteinExistence type="predicted"/>
<keyword evidence="3" id="KW-1185">Reference proteome</keyword>
<dbReference type="Proteomes" id="UP000056252">
    <property type="component" value="Chromosome"/>
</dbReference>
<evidence type="ECO:0000313" key="2">
    <source>
        <dbReference type="EMBL" id="ALO49127.1"/>
    </source>
</evidence>
<dbReference type="STRING" id="76123.AS203_08530"/>
<reference evidence="3" key="1">
    <citation type="submission" date="2015-11" db="EMBL/GenBank/DDBJ databases">
        <authorList>
            <person name="Holder M.E."/>
            <person name="Ajami N.J."/>
            <person name="Petrosino J.F."/>
        </authorList>
    </citation>
    <scope>NUCLEOTIDE SEQUENCE [LARGE SCALE GENOMIC DNA]</scope>
    <source>
        <strain evidence="3">F0113</strain>
    </source>
</reference>
<evidence type="ECO:0000256" key="1">
    <source>
        <dbReference type="SAM" id="Coils"/>
    </source>
</evidence>
<accession>A0A0S2KLG9</accession>
<organism evidence="2 3">
    <name type="scientific">Hoylesella enoeca</name>
    <dbReference type="NCBI Taxonomy" id="76123"/>
    <lineage>
        <taxon>Bacteria</taxon>
        <taxon>Pseudomonadati</taxon>
        <taxon>Bacteroidota</taxon>
        <taxon>Bacteroidia</taxon>
        <taxon>Bacteroidales</taxon>
        <taxon>Prevotellaceae</taxon>
        <taxon>Hoylesella</taxon>
    </lineage>
</organism>
<sequence>MIVFHKMNIKQMNKEIHYKCRCTGQRFTFKEWCNYLKGNPPKVVHTYKEFCFNIADVCLTPHIKIDWAKKVCFFKVTTAQSDNGRWDFGLSYNFWTQGGCCGATYIDTLKDGYNTEKEAVSAALNRVEENCQRVIDEILFRDGDPNDDDANKLETRGSSALPILKDTMNKIKSYRKLFNPCQLELF</sequence>
<protein>
    <submittedName>
        <fullName evidence="2">Uncharacterized protein</fullName>
    </submittedName>
</protein>
<evidence type="ECO:0000313" key="3">
    <source>
        <dbReference type="Proteomes" id="UP000056252"/>
    </source>
</evidence>
<gene>
    <name evidence="2" type="ORF">AS203_08530</name>
</gene>
<dbReference type="KEGG" id="peo:AS203_08530"/>
<name>A0A0S2KLG9_9BACT</name>
<dbReference type="EMBL" id="CP013195">
    <property type="protein sequence ID" value="ALO49127.1"/>
    <property type="molecule type" value="Genomic_DNA"/>
</dbReference>
<keyword evidence="1" id="KW-0175">Coiled coil</keyword>
<feature type="coiled-coil region" evidence="1">
    <location>
        <begin position="110"/>
        <end position="137"/>
    </location>
</feature>
<dbReference type="AlphaFoldDB" id="A0A0S2KLG9"/>